<organism evidence="3 4">
    <name type="scientific">Morella rubra</name>
    <name type="common">Chinese bayberry</name>
    <dbReference type="NCBI Taxonomy" id="262757"/>
    <lineage>
        <taxon>Eukaryota</taxon>
        <taxon>Viridiplantae</taxon>
        <taxon>Streptophyta</taxon>
        <taxon>Embryophyta</taxon>
        <taxon>Tracheophyta</taxon>
        <taxon>Spermatophyta</taxon>
        <taxon>Magnoliopsida</taxon>
        <taxon>eudicotyledons</taxon>
        <taxon>Gunneridae</taxon>
        <taxon>Pentapetalae</taxon>
        <taxon>rosids</taxon>
        <taxon>fabids</taxon>
        <taxon>Fagales</taxon>
        <taxon>Myricaceae</taxon>
        <taxon>Morella</taxon>
    </lineage>
</organism>
<comment type="caution">
    <text evidence="3">The sequence shown here is derived from an EMBL/GenBank/DDBJ whole genome shotgun (WGS) entry which is preliminary data.</text>
</comment>
<protein>
    <submittedName>
        <fullName evidence="3">Uncharacterized protein</fullName>
    </submittedName>
</protein>
<dbReference type="EMBL" id="RXIC02000025">
    <property type="protein sequence ID" value="KAB1207203.1"/>
    <property type="molecule type" value="Genomic_DNA"/>
</dbReference>
<accession>A0A6A1V3I4</accession>
<evidence type="ECO:0000313" key="4">
    <source>
        <dbReference type="Proteomes" id="UP000516437"/>
    </source>
</evidence>
<dbReference type="PANTHER" id="PTHR38222">
    <property type="entry name" value="TFIIS N-TERMINAL DOMAIN-CONTAINING PROTEIN"/>
    <property type="match status" value="1"/>
</dbReference>
<dbReference type="PANTHER" id="PTHR38222:SF1">
    <property type="entry name" value="TFIIS N-TERMINAL DOMAIN-CONTAINING PROTEIN"/>
    <property type="match status" value="1"/>
</dbReference>
<name>A0A6A1V3I4_9ROSI</name>
<keyword evidence="4" id="KW-1185">Reference proteome</keyword>
<reference evidence="3 4" key="2">
    <citation type="journal article" date="2019" name="Plant Biotechnol. J.">
        <title>The red bayberry genome and genetic basis of sex determination.</title>
        <authorList>
            <person name="Jia H.M."/>
            <person name="Jia H.J."/>
            <person name="Cai Q.L."/>
            <person name="Wang Y."/>
            <person name="Zhao H.B."/>
            <person name="Yang W.F."/>
            <person name="Wang G.Y."/>
            <person name="Li Y.H."/>
            <person name="Zhan D.L."/>
            <person name="Shen Y.T."/>
            <person name="Niu Q.F."/>
            <person name="Chang L."/>
            <person name="Qiu J."/>
            <person name="Zhao L."/>
            <person name="Xie H.B."/>
            <person name="Fu W.Y."/>
            <person name="Jin J."/>
            <person name="Li X.W."/>
            <person name="Jiao Y."/>
            <person name="Zhou C.C."/>
            <person name="Tu T."/>
            <person name="Chai C.Y."/>
            <person name="Gao J.L."/>
            <person name="Fan L.J."/>
            <person name="van de Weg E."/>
            <person name="Wang J.Y."/>
            <person name="Gao Z.S."/>
        </authorList>
    </citation>
    <scope>NUCLEOTIDE SEQUENCE [LARGE SCALE GENOMIC DNA]</scope>
    <source>
        <tissue evidence="3">Leaves</tissue>
    </source>
</reference>
<evidence type="ECO:0000313" key="2">
    <source>
        <dbReference type="EMBL" id="KAB1207199.1"/>
    </source>
</evidence>
<dbReference type="Proteomes" id="UP000516437">
    <property type="component" value="Chromosome 7"/>
</dbReference>
<gene>
    <name evidence="2" type="ORF">CJ030_MR7G011520</name>
    <name evidence="3" type="ORF">CJ030_MR7G011524</name>
</gene>
<evidence type="ECO:0000256" key="1">
    <source>
        <dbReference type="SAM" id="MobiDB-lite"/>
    </source>
</evidence>
<reference evidence="3" key="1">
    <citation type="submission" date="2018-07" db="EMBL/GenBank/DDBJ databases">
        <authorList>
            <person name="Gao Z.-S."/>
            <person name="Jia H.-M."/>
            <person name="Jia H.-J."/>
            <person name="Cai Q.-L."/>
            <person name="Wang Y."/>
            <person name="Zhao H.-B."/>
        </authorList>
    </citation>
    <scope>NUCLEOTIDE SEQUENCE</scope>
    <source>
        <tissue evidence="3">Leaves</tissue>
    </source>
</reference>
<evidence type="ECO:0000313" key="3">
    <source>
        <dbReference type="EMBL" id="KAB1207203.1"/>
    </source>
</evidence>
<dbReference type="OrthoDB" id="607613at2759"/>
<proteinExistence type="predicted"/>
<reference evidence="3" key="3">
    <citation type="submission" date="2019-09" db="EMBL/GenBank/DDBJ databases">
        <authorList>
            <person name="Gao Z."/>
        </authorList>
    </citation>
    <scope>NUCLEOTIDE SEQUENCE</scope>
    <source>
        <tissue evidence="3">Leaves</tissue>
    </source>
</reference>
<feature type="compositionally biased region" description="Low complexity" evidence="1">
    <location>
        <begin position="23"/>
        <end position="34"/>
    </location>
</feature>
<feature type="region of interest" description="Disordered" evidence="1">
    <location>
        <begin position="18"/>
        <end position="44"/>
    </location>
</feature>
<dbReference type="AlphaFoldDB" id="A0A6A1V3I4"/>
<sequence>MSGQVDIWTKLGTLREKGQPLFSNASSASNGESSQTVQPKEGRQQRGLVQAFSRYMRVNAPVLLYTEGSVSMMVECCSA</sequence>
<dbReference type="EMBL" id="RXIC02000025">
    <property type="protein sequence ID" value="KAB1207199.1"/>
    <property type="molecule type" value="Genomic_DNA"/>
</dbReference>